<dbReference type="NCBIfam" id="NF006622">
    <property type="entry name" value="PRK09190.1"/>
    <property type="match status" value="1"/>
</dbReference>
<proteinExistence type="predicted"/>
<evidence type="ECO:0000259" key="2">
    <source>
        <dbReference type="Pfam" id="PF04296"/>
    </source>
</evidence>
<dbReference type="KEGG" id="cdq:BOQ54_15960"/>
<dbReference type="AlphaFoldDB" id="A0AAC9NZH3"/>
<dbReference type="InterPro" id="IPR037465">
    <property type="entry name" value="YlxR"/>
</dbReference>
<dbReference type="Gene3D" id="3.30.1230.10">
    <property type="entry name" value="YlxR-like"/>
    <property type="match status" value="1"/>
</dbReference>
<reference evidence="3 4" key="1">
    <citation type="submission" date="2016-11" db="EMBL/GenBank/DDBJ databases">
        <title>Complete genome sequence of the aerobically denitrifying bacterium Chelatococcus daeguensis TAD1.</title>
        <authorList>
            <person name="Yang Y."/>
            <person name="Huang S."/>
            <person name="Lin E."/>
        </authorList>
    </citation>
    <scope>NUCLEOTIDE SEQUENCE [LARGE SCALE GENOMIC DNA]</scope>
    <source>
        <strain evidence="3 4">TAD1</strain>
    </source>
</reference>
<dbReference type="PANTHER" id="PTHR34215:SF1">
    <property type="entry name" value="YLXR DOMAIN-CONTAINING PROTEIN"/>
    <property type="match status" value="1"/>
</dbReference>
<dbReference type="InterPro" id="IPR029064">
    <property type="entry name" value="Ribosomal_eL30-like_sf"/>
</dbReference>
<dbReference type="PANTHER" id="PTHR34215">
    <property type="entry name" value="BLL0784 PROTEIN"/>
    <property type="match status" value="1"/>
</dbReference>
<dbReference type="InterPro" id="IPR007393">
    <property type="entry name" value="YlxR_dom"/>
</dbReference>
<dbReference type="InterPro" id="IPR035931">
    <property type="entry name" value="YlxR-like_sf"/>
</dbReference>
<keyword evidence="3" id="KW-0238">DNA-binding</keyword>
<dbReference type="Pfam" id="PF04296">
    <property type="entry name" value="YlxR"/>
    <property type="match status" value="1"/>
</dbReference>
<dbReference type="Proteomes" id="UP000182703">
    <property type="component" value="Chromosome"/>
</dbReference>
<name>A0AAC9NZH3_9HYPH</name>
<feature type="compositionally biased region" description="Basic and acidic residues" evidence="1">
    <location>
        <begin position="217"/>
        <end position="228"/>
    </location>
</feature>
<organism evidence="3 4">
    <name type="scientific">Chelatococcus daeguensis</name>
    <dbReference type="NCBI Taxonomy" id="444444"/>
    <lineage>
        <taxon>Bacteria</taxon>
        <taxon>Pseudomonadati</taxon>
        <taxon>Pseudomonadota</taxon>
        <taxon>Alphaproteobacteria</taxon>
        <taxon>Hyphomicrobiales</taxon>
        <taxon>Chelatococcaceae</taxon>
        <taxon>Chelatococcus</taxon>
    </lineage>
</organism>
<accession>A0AAC9NZH3</accession>
<dbReference type="SUPFAM" id="SSF64376">
    <property type="entry name" value="YlxR-like"/>
    <property type="match status" value="1"/>
</dbReference>
<keyword evidence="4" id="KW-1185">Reference proteome</keyword>
<dbReference type="GO" id="GO:0003677">
    <property type="term" value="F:DNA binding"/>
    <property type="evidence" value="ECO:0007669"/>
    <property type="project" value="UniProtKB-KW"/>
</dbReference>
<feature type="region of interest" description="Disordered" evidence="1">
    <location>
        <begin position="201"/>
        <end position="234"/>
    </location>
</feature>
<evidence type="ECO:0000313" key="3">
    <source>
        <dbReference type="EMBL" id="APF38629.1"/>
    </source>
</evidence>
<dbReference type="EMBL" id="CP018095">
    <property type="protein sequence ID" value="APF38629.1"/>
    <property type="molecule type" value="Genomic_DNA"/>
</dbReference>
<dbReference type="RefSeq" id="WP_071924282.1">
    <property type="nucleotide sequence ID" value="NZ_CP018095.1"/>
</dbReference>
<feature type="domain" description="YlxR" evidence="2">
    <location>
        <begin position="13"/>
        <end position="82"/>
    </location>
</feature>
<dbReference type="Gene3D" id="3.30.1330.30">
    <property type="match status" value="1"/>
</dbReference>
<evidence type="ECO:0000256" key="1">
    <source>
        <dbReference type="SAM" id="MobiDB-lite"/>
    </source>
</evidence>
<protein>
    <submittedName>
        <fullName evidence="3">DNA-binding protein</fullName>
    </submittedName>
</protein>
<sequence length="234" mass="25032">MDVPRSKDEGPHRRCIVTRAERDPDEMIRFVAAPDGMIVPDLRRKLPGRGVWVGASRALVEEAVRRKAFTRGLKAQVTVPQTLAGDVEGLLQRDSVQALALANKAGLVVAGFGKVEEAAAAGRVKAIIHAAEAAADGRRKIAQALFRGLGERAAEVDVVEVFAGHDLDLALGRSHVIHAALIAGPGSEGFLARWRRLARYRNGEGGTPPGEEAPGAPRERDLDKHEGAGFEPNE</sequence>
<gene>
    <name evidence="3" type="ORF">BOQ54_15960</name>
</gene>
<dbReference type="CDD" id="cd00279">
    <property type="entry name" value="YlxR"/>
    <property type="match status" value="1"/>
</dbReference>
<dbReference type="SUPFAM" id="SSF55315">
    <property type="entry name" value="L30e-like"/>
    <property type="match status" value="1"/>
</dbReference>
<evidence type="ECO:0000313" key="4">
    <source>
        <dbReference type="Proteomes" id="UP000182703"/>
    </source>
</evidence>